<keyword evidence="2 7" id="KW-1003">Cell membrane</keyword>
<comment type="subunit">
    <text evidence="7">Heterotetramer composed of ParC and ParE.</text>
</comment>
<dbReference type="HOGENOM" id="CLU_002977_4_1_6"/>
<organism evidence="11 12">
    <name type="scientific">Pseudohaliea rubra DSM 19751</name>
    <dbReference type="NCBI Taxonomy" id="1265313"/>
    <lineage>
        <taxon>Bacteria</taxon>
        <taxon>Pseudomonadati</taxon>
        <taxon>Pseudomonadota</taxon>
        <taxon>Gammaproteobacteria</taxon>
        <taxon>Cellvibrionales</taxon>
        <taxon>Halieaceae</taxon>
        <taxon>Pseudohaliea</taxon>
    </lineage>
</organism>
<dbReference type="STRING" id="1265313.HRUBRA_01505"/>
<keyword evidence="3 7" id="KW-0799">Topoisomerase</keyword>
<proteinExistence type="inferred from homology"/>
<dbReference type="GO" id="GO:0006265">
    <property type="term" value="P:DNA topological change"/>
    <property type="evidence" value="ECO:0007669"/>
    <property type="project" value="UniProtKB-UniRule"/>
</dbReference>
<dbReference type="HAMAP" id="MF_00936">
    <property type="entry name" value="ParC_type1"/>
    <property type="match status" value="1"/>
</dbReference>
<feature type="site" description="Interaction with DNA" evidence="7">
    <location>
        <position position="82"/>
    </location>
</feature>
<evidence type="ECO:0000256" key="4">
    <source>
        <dbReference type="ARBA" id="ARBA00023125"/>
    </source>
</evidence>
<dbReference type="PANTHER" id="PTHR43493">
    <property type="entry name" value="DNA GYRASE/TOPOISOMERASE SUBUNIT A"/>
    <property type="match status" value="1"/>
</dbReference>
<feature type="coiled-coil region" evidence="9">
    <location>
        <begin position="425"/>
        <end position="460"/>
    </location>
</feature>
<dbReference type="GO" id="GO:0007059">
    <property type="term" value="P:chromosome segregation"/>
    <property type="evidence" value="ECO:0007669"/>
    <property type="project" value="UniProtKB-UniRule"/>
</dbReference>
<feature type="site" description="Interaction with DNA" evidence="7">
    <location>
        <position position="46"/>
    </location>
</feature>
<keyword evidence="12" id="KW-1185">Reference proteome</keyword>
<dbReference type="InterPro" id="IPR013758">
    <property type="entry name" value="Topo_IIA_A/C_ab"/>
</dbReference>
<dbReference type="InterPro" id="IPR050220">
    <property type="entry name" value="Type_II_DNA_Topoisomerases"/>
</dbReference>
<evidence type="ECO:0000313" key="12">
    <source>
        <dbReference type="Proteomes" id="UP000029640"/>
    </source>
</evidence>
<dbReference type="PATRIC" id="fig|1265313.6.peg.1488"/>
<comment type="caution">
    <text evidence="11">The sequence shown here is derived from an EMBL/GenBank/DDBJ whole genome shotgun (WGS) entry which is preliminary data.</text>
</comment>
<dbReference type="InterPro" id="IPR006691">
    <property type="entry name" value="GyrA/parC_rep"/>
</dbReference>
<dbReference type="InterPro" id="IPR013760">
    <property type="entry name" value="Topo_IIA-like_dom_sf"/>
</dbReference>
<dbReference type="SUPFAM" id="SSF101904">
    <property type="entry name" value="GyrA/ParC C-terminal domain-like"/>
    <property type="match status" value="1"/>
</dbReference>
<dbReference type="InterPro" id="IPR035516">
    <property type="entry name" value="Gyrase/topoIV_suA_C"/>
</dbReference>
<dbReference type="FunFam" id="1.10.268.10:FF:000001">
    <property type="entry name" value="DNA gyrase subunit A"/>
    <property type="match status" value="1"/>
</dbReference>
<protein>
    <recommendedName>
        <fullName evidence="7">DNA topoisomerase 4 subunit A</fullName>
        <ecNumber evidence="7">5.6.2.2</ecNumber>
    </recommendedName>
    <alternativeName>
        <fullName evidence="7">Topoisomerase IV subunit A</fullName>
    </alternativeName>
</protein>
<keyword evidence="5 7" id="KW-0472">Membrane</keyword>
<dbReference type="GO" id="GO:0005737">
    <property type="term" value="C:cytoplasm"/>
    <property type="evidence" value="ECO:0007669"/>
    <property type="project" value="TreeGrafter"/>
</dbReference>
<feature type="domain" description="Topo IIA-type catalytic" evidence="10">
    <location>
        <begin position="38"/>
        <end position="501"/>
    </location>
</feature>
<dbReference type="GO" id="GO:0009330">
    <property type="term" value="C:DNA topoisomerase type II (double strand cut, ATP-hydrolyzing) complex"/>
    <property type="evidence" value="ECO:0007669"/>
    <property type="project" value="TreeGrafter"/>
</dbReference>
<evidence type="ECO:0000256" key="6">
    <source>
        <dbReference type="ARBA" id="ARBA00023235"/>
    </source>
</evidence>
<evidence type="ECO:0000256" key="7">
    <source>
        <dbReference type="HAMAP-Rule" id="MF_00936"/>
    </source>
</evidence>
<dbReference type="SMART" id="SM00434">
    <property type="entry name" value="TOP4c"/>
    <property type="match status" value="1"/>
</dbReference>
<name>A0A095VS08_9GAMM</name>
<dbReference type="SUPFAM" id="SSF56719">
    <property type="entry name" value="Type II DNA topoisomerase"/>
    <property type="match status" value="1"/>
</dbReference>
<keyword evidence="4 7" id="KW-0238">DNA-binding</keyword>
<dbReference type="eggNOG" id="COG0188">
    <property type="taxonomic scope" value="Bacteria"/>
</dbReference>
<dbReference type="InterPro" id="IPR013757">
    <property type="entry name" value="Topo_IIA_A_a_sf"/>
</dbReference>
<evidence type="ECO:0000256" key="2">
    <source>
        <dbReference type="ARBA" id="ARBA00022475"/>
    </source>
</evidence>
<dbReference type="CDD" id="cd00187">
    <property type="entry name" value="TOP4c"/>
    <property type="match status" value="1"/>
</dbReference>
<keyword evidence="9" id="KW-0175">Coiled coil</keyword>
<dbReference type="RefSeq" id="WP_035517433.1">
    <property type="nucleotide sequence ID" value="NZ_KN234779.1"/>
</dbReference>
<dbReference type="AlphaFoldDB" id="A0A095VS08"/>
<evidence type="ECO:0000259" key="10">
    <source>
        <dbReference type="PROSITE" id="PS52040"/>
    </source>
</evidence>
<evidence type="ECO:0000256" key="1">
    <source>
        <dbReference type="ARBA" id="ARBA00000185"/>
    </source>
</evidence>
<dbReference type="InterPro" id="IPR005742">
    <property type="entry name" value="TopoIV_A_Gneg"/>
</dbReference>
<comment type="subcellular location">
    <subcellularLocation>
        <location evidence="7">Cell membrane</location>
        <topology evidence="7">Peripheral membrane protein</topology>
    </subcellularLocation>
</comment>
<evidence type="ECO:0000256" key="8">
    <source>
        <dbReference type="PROSITE-ProRule" id="PRU01384"/>
    </source>
</evidence>
<reference evidence="11 12" key="1">
    <citation type="journal article" date="2014" name="Genome Announc.">
        <title>Genome Sequence of Gammaproteobacterial Pseudohaliea rubra Type Strain DSM 19751, Isolated from Coastal Seawater of the Mediterranean Sea.</title>
        <authorList>
            <person name="Spring S."/>
            <person name="Fiebig A."/>
            <person name="Riedel T."/>
            <person name="Goker M."/>
            <person name="Klenk H.P."/>
        </authorList>
    </citation>
    <scope>NUCLEOTIDE SEQUENCE [LARGE SCALE GENOMIC DNA]</scope>
    <source>
        <strain evidence="11 12">DSM 19751</strain>
    </source>
</reference>
<evidence type="ECO:0000256" key="3">
    <source>
        <dbReference type="ARBA" id="ARBA00023029"/>
    </source>
</evidence>
<dbReference type="Gene3D" id="3.90.199.10">
    <property type="entry name" value="Topoisomerase II, domain 5"/>
    <property type="match status" value="1"/>
</dbReference>
<dbReference type="OrthoDB" id="9806486at2"/>
<evidence type="ECO:0000313" key="11">
    <source>
        <dbReference type="EMBL" id="KGE03888.1"/>
    </source>
</evidence>
<feature type="site" description="Transition state stabilizer" evidence="7">
    <location>
        <position position="126"/>
    </location>
</feature>
<dbReference type="GO" id="GO:0005694">
    <property type="term" value="C:chromosome"/>
    <property type="evidence" value="ECO:0007669"/>
    <property type="project" value="InterPro"/>
</dbReference>
<evidence type="ECO:0000256" key="5">
    <source>
        <dbReference type="ARBA" id="ARBA00023136"/>
    </source>
</evidence>
<dbReference type="GO" id="GO:0019897">
    <property type="term" value="C:extrinsic component of plasma membrane"/>
    <property type="evidence" value="ECO:0007669"/>
    <property type="project" value="UniProtKB-UniRule"/>
</dbReference>
<dbReference type="EC" id="5.6.2.2" evidence="7"/>
<gene>
    <name evidence="7" type="primary">parC</name>
    <name evidence="11" type="ORF">HRUBRA_01505</name>
</gene>
<dbReference type="InterPro" id="IPR002205">
    <property type="entry name" value="Topo_IIA_dom_A"/>
</dbReference>
<dbReference type="NCBIfam" id="TIGR01062">
    <property type="entry name" value="parC_Gneg"/>
    <property type="match status" value="1"/>
</dbReference>
<dbReference type="EMBL" id="AUVB01000043">
    <property type="protein sequence ID" value="KGE03888.1"/>
    <property type="molecule type" value="Genomic_DNA"/>
</dbReference>
<comment type="catalytic activity">
    <reaction evidence="1 7 8">
        <text>ATP-dependent breakage, passage and rejoining of double-stranded DNA.</text>
        <dbReference type="EC" id="5.6.2.2"/>
    </reaction>
</comment>
<dbReference type="PROSITE" id="PS52040">
    <property type="entry name" value="TOPO_IIA"/>
    <property type="match status" value="1"/>
</dbReference>
<dbReference type="Gene3D" id="2.120.10.90">
    <property type="entry name" value="DNA gyrase/topoisomerase IV, subunit A, C-terminal"/>
    <property type="match status" value="1"/>
</dbReference>
<comment type="similarity">
    <text evidence="7">Belongs to the type II topoisomerase GyrA/ParC subunit family. ParC type 1 subfamily.</text>
</comment>
<dbReference type="GO" id="GO:0003677">
    <property type="term" value="F:DNA binding"/>
    <property type="evidence" value="ECO:0007669"/>
    <property type="project" value="UniProtKB-UniRule"/>
</dbReference>
<dbReference type="Gene3D" id="3.30.1360.40">
    <property type="match status" value="1"/>
</dbReference>
<comment type="function">
    <text evidence="7">Topoisomerase IV is essential for chromosome segregation. It relaxes supercoiled DNA. Performs the decatenation events required during the replication of a circular DNA molecule.</text>
</comment>
<dbReference type="NCBIfam" id="NF004044">
    <property type="entry name" value="PRK05561.1"/>
    <property type="match status" value="1"/>
</dbReference>
<keyword evidence="6 7" id="KW-0413">Isomerase</keyword>
<dbReference type="Gene3D" id="1.10.268.10">
    <property type="entry name" value="Topoisomerase, domain 3"/>
    <property type="match status" value="1"/>
</dbReference>
<dbReference type="PANTHER" id="PTHR43493:SF1">
    <property type="entry name" value="DNA TOPOISOMERASE 4 SUBUNIT A"/>
    <property type="match status" value="1"/>
</dbReference>
<dbReference type="GO" id="GO:0003918">
    <property type="term" value="F:DNA topoisomerase type II (double strand cut, ATP-hydrolyzing) activity"/>
    <property type="evidence" value="ECO:0007669"/>
    <property type="project" value="UniProtKB-UniRule"/>
</dbReference>
<feature type="active site" description="O-(5'-phospho-DNA)-tyrosine intermediate" evidence="7 8">
    <location>
        <position position="127"/>
    </location>
</feature>
<dbReference type="Proteomes" id="UP000029640">
    <property type="component" value="Unassembled WGS sequence"/>
</dbReference>
<dbReference type="Pfam" id="PF03989">
    <property type="entry name" value="DNA_gyraseA_C"/>
    <property type="match status" value="2"/>
</dbReference>
<dbReference type="Pfam" id="PF00521">
    <property type="entry name" value="DNA_topoisoIV"/>
    <property type="match status" value="1"/>
</dbReference>
<sequence length="748" mass="82712">MADTQANDGDATEQISLRQYAEKAYLDYSMYVILDRALPHVGDGLKPVQRRIVYAMSELGLKATAKYKKSARTVGDVIGKFHPHGDSAAYEAMVLMAQNFSYRYPLVDGQGNWGSPDDPKSFAAMRYTESRLARYAEVLLEEVGQGTVDWAPNFDGTLKEPSILPAQVPNVLLNGTTGIAVGMATDIPPHNLREVVDAAVHLLENPKASVADLCAFVRGPDFPTDAEIITPEEDLRSIYESGRGSLRMRAVWERENGDIIIHALPYQTSGARVLEQIAQQMQARKLPMVADLRDESDHESPTRLVIVPRSNRVDGEALMSHLFATTDLERSYRVNLNVIGIDGRPGVRSLERMLGEWLEFRRSTVRRRLEYRLDRVQKRLHVLAGYLIAYLNIDEVIHIIRTEDEPKAALMARFGLTDVQAEAILELKLRNLAKLEEMKIRTEQDALEKERDELEKLLGSDARLKTLIKKELRTAAERYGDDRRSPIVIREEAQAFSELELVSADPITVVLSEKGWIRAAKGHEIDPMTLSYKSGDGFKLAARGRSNQPAVLLDSTGRAYTVPTHNLPSARGQGEPVTGRISPPSGAVFNGLLMGDGSQRYLLASDAGYGFIGRLGDLQAKNRAGKAVLTLPKGAEVLPPSPVAEDASWVAAVSSEGRLLVFPLEDLPALARGKGNKIIGIPSARLQAREEFVVGVLALGDDDALVIHAGRRHLTLKAAELEHYRGERGRRGNKLPRGFQRVERLARG</sequence>
<evidence type="ECO:0000256" key="9">
    <source>
        <dbReference type="SAM" id="Coils"/>
    </source>
</evidence>
<accession>A0A095VS08</accession>
<dbReference type="GO" id="GO:0005524">
    <property type="term" value="F:ATP binding"/>
    <property type="evidence" value="ECO:0007669"/>
    <property type="project" value="InterPro"/>
</dbReference>
<feature type="site" description="Interaction with DNA" evidence="7">
    <location>
        <position position="84"/>
    </location>
</feature>